<evidence type="ECO:0000313" key="1">
    <source>
        <dbReference type="EMBL" id="JAD69723.1"/>
    </source>
</evidence>
<name>A0A0A9C5J3_ARUDO</name>
<dbReference type="EMBL" id="GBRH01228172">
    <property type="protein sequence ID" value="JAD69723.1"/>
    <property type="molecule type" value="Transcribed_RNA"/>
</dbReference>
<organism evidence="1">
    <name type="scientific">Arundo donax</name>
    <name type="common">Giant reed</name>
    <name type="synonym">Donax arundinaceus</name>
    <dbReference type="NCBI Taxonomy" id="35708"/>
    <lineage>
        <taxon>Eukaryota</taxon>
        <taxon>Viridiplantae</taxon>
        <taxon>Streptophyta</taxon>
        <taxon>Embryophyta</taxon>
        <taxon>Tracheophyta</taxon>
        <taxon>Spermatophyta</taxon>
        <taxon>Magnoliopsida</taxon>
        <taxon>Liliopsida</taxon>
        <taxon>Poales</taxon>
        <taxon>Poaceae</taxon>
        <taxon>PACMAD clade</taxon>
        <taxon>Arundinoideae</taxon>
        <taxon>Arundineae</taxon>
        <taxon>Arundo</taxon>
    </lineage>
</organism>
<reference evidence="1" key="1">
    <citation type="submission" date="2014-09" db="EMBL/GenBank/DDBJ databases">
        <authorList>
            <person name="Magalhaes I.L.F."/>
            <person name="Oliveira U."/>
            <person name="Santos F.R."/>
            <person name="Vidigal T.H.D.A."/>
            <person name="Brescovit A.D."/>
            <person name="Santos A.J."/>
        </authorList>
    </citation>
    <scope>NUCLEOTIDE SEQUENCE</scope>
    <source>
        <tissue evidence="1">Shoot tissue taken approximately 20 cm above the soil surface</tissue>
    </source>
</reference>
<sequence>MDKSSHSDLSVIWISRWYNYAFKIPIHHFAQFLHNMHRNA</sequence>
<reference evidence="1" key="2">
    <citation type="journal article" date="2015" name="Data Brief">
        <title>Shoot transcriptome of the giant reed, Arundo donax.</title>
        <authorList>
            <person name="Barrero R.A."/>
            <person name="Guerrero F.D."/>
            <person name="Moolhuijzen P."/>
            <person name="Goolsby J.A."/>
            <person name="Tidwell J."/>
            <person name="Bellgard S.E."/>
            <person name="Bellgard M.I."/>
        </authorList>
    </citation>
    <scope>NUCLEOTIDE SEQUENCE</scope>
    <source>
        <tissue evidence="1">Shoot tissue taken approximately 20 cm above the soil surface</tissue>
    </source>
</reference>
<protein>
    <submittedName>
        <fullName evidence="1">Uncharacterized protein</fullName>
    </submittedName>
</protein>
<accession>A0A0A9C5J3</accession>
<proteinExistence type="predicted"/>
<dbReference type="AlphaFoldDB" id="A0A0A9C5J3"/>